<feature type="coiled-coil region" evidence="1">
    <location>
        <begin position="134"/>
        <end position="205"/>
    </location>
</feature>
<feature type="region of interest" description="Disordered" evidence="2">
    <location>
        <begin position="340"/>
        <end position="362"/>
    </location>
</feature>
<reference evidence="3" key="1">
    <citation type="submission" date="2023-01" db="EMBL/GenBank/DDBJ databases">
        <title>Human gut microbiome strain richness.</title>
        <authorList>
            <person name="Chen-Liaw A."/>
        </authorList>
    </citation>
    <scope>NUCLEOTIDE SEQUENCE</scope>
    <source>
        <strain evidence="3">BSD2780120875st1_E5_BSD2780120875b_170604</strain>
    </source>
</reference>
<evidence type="ECO:0000313" key="3">
    <source>
        <dbReference type="EMBL" id="MDB1161434.1"/>
    </source>
</evidence>
<proteinExistence type="predicted"/>
<organism evidence="3 4">
    <name type="scientific">Bifidobacterium catenulatum</name>
    <dbReference type="NCBI Taxonomy" id="1686"/>
    <lineage>
        <taxon>Bacteria</taxon>
        <taxon>Bacillati</taxon>
        <taxon>Actinomycetota</taxon>
        <taxon>Actinomycetes</taxon>
        <taxon>Bifidobacteriales</taxon>
        <taxon>Bifidobacteriaceae</taxon>
        <taxon>Bifidobacterium</taxon>
    </lineage>
</organism>
<sequence length="362" mass="40678">MTGTTMTLANGRVRAKQGHGHNDSTRYLHDGITVMDRMNRILQVCDRIRLASVCRKWAPLCGMDAPMLEQLVQQRLWDLWKDEWDTTDYPYGGEDDESAWTVPKFAARTAKNVRLEAARTSRRCGVTLAPKDPVDNAMKTLKAARKAVKDQRETVGRIRRSLAQTTDTGEYERLVAKLHEAQTTLATLEQAMCEAQDRKDNAEAKGRFRVDHVELSDLDAYAFNPVTNAPAWRMLGTRTPDEADELVIRNRITQQIDPLGDPAQVWDMATGAADMILKQLELRAGSYGRASLLFDADRGTIDHTLRNRLRDCVYRMCVGQSETAAADLVDLIDGLRATGPKRPVRRAASKRTRRPASRKANS</sequence>
<dbReference type="Proteomes" id="UP001211105">
    <property type="component" value="Unassembled WGS sequence"/>
</dbReference>
<evidence type="ECO:0000256" key="1">
    <source>
        <dbReference type="SAM" id="Coils"/>
    </source>
</evidence>
<evidence type="ECO:0000313" key="4">
    <source>
        <dbReference type="Proteomes" id="UP001211105"/>
    </source>
</evidence>
<gene>
    <name evidence="3" type="ORF">PL707_03915</name>
</gene>
<protein>
    <submittedName>
        <fullName evidence="3">Uncharacterized protein</fullName>
    </submittedName>
</protein>
<dbReference type="RefSeq" id="WP_195223862.1">
    <property type="nucleotide sequence ID" value="NZ_JADMXZ010000004.1"/>
</dbReference>
<accession>A0AAW6A0V7</accession>
<feature type="region of interest" description="Disordered" evidence="2">
    <location>
        <begin position="1"/>
        <end position="20"/>
    </location>
</feature>
<name>A0AAW6A0V7_9BIFI</name>
<keyword evidence="1" id="KW-0175">Coiled coil</keyword>
<feature type="compositionally biased region" description="Basic residues" evidence="2">
    <location>
        <begin position="342"/>
        <end position="362"/>
    </location>
</feature>
<comment type="caution">
    <text evidence="3">The sequence shown here is derived from an EMBL/GenBank/DDBJ whole genome shotgun (WGS) entry which is preliminary data.</text>
</comment>
<dbReference type="AlphaFoldDB" id="A0AAW6A0V7"/>
<evidence type="ECO:0000256" key="2">
    <source>
        <dbReference type="SAM" id="MobiDB-lite"/>
    </source>
</evidence>
<dbReference type="EMBL" id="JAQKGX010000002">
    <property type="protein sequence ID" value="MDB1161434.1"/>
    <property type="molecule type" value="Genomic_DNA"/>
</dbReference>